<feature type="region of interest" description="Disordered" evidence="1">
    <location>
        <begin position="92"/>
        <end position="117"/>
    </location>
</feature>
<evidence type="ECO:0000256" key="1">
    <source>
        <dbReference type="SAM" id="MobiDB-lite"/>
    </source>
</evidence>
<evidence type="ECO:0000313" key="2">
    <source>
        <dbReference type="EMBL" id="QBQ72656.1"/>
    </source>
</evidence>
<feature type="region of interest" description="Disordered" evidence="1">
    <location>
        <begin position="1"/>
        <end position="32"/>
    </location>
</feature>
<sequence length="262" mass="29473">MSIFDEAQSANSQPQEPQATETTQQETQPQASYLQKLVETRGENWKDPEVLAKGKMEADAYIKNLEDQLSQMRDDLGKQDYAAQLLQQLEGKASASTTDKPLVSNNDNTSGTVTEGHTNLAVSENDLKSLVEKTLTERELQATANQNISSVDSKLQEMYGTEASNVLLNKSKELGISLERMQNLASESPSAFFTLLGEKQESFKPMTQGSVRTDGVAMQSSSQRDWSYYQKLRRENRNEYYSPKIQQQLMEDKMRMGDKFGN</sequence>
<proteinExistence type="predicted"/>
<organism evidence="2 3">
    <name type="scientific">Roseobacter phage CRP-4</name>
    <dbReference type="NCBI Taxonomy" id="2559283"/>
    <lineage>
        <taxon>Viruses</taxon>
        <taxon>Duplodnaviria</taxon>
        <taxon>Heunggongvirae</taxon>
        <taxon>Uroviricota</taxon>
        <taxon>Caudoviricetes</taxon>
        <taxon>Zobellviridae</taxon>
        <taxon>Cobavirinae</taxon>
        <taxon>Veravirus</taxon>
    </lineage>
</organism>
<dbReference type="Proteomes" id="UP000424671">
    <property type="component" value="Segment"/>
</dbReference>
<accession>A0A646QW80</accession>
<feature type="compositionally biased region" description="Polar residues" evidence="1">
    <location>
        <begin position="94"/>
        <end position="117"/>
    </location>
</feature>
<protein>
    <submittedName>
        <fullName evidence="2">Uncharacterized protein</fullName>
    </submittedName>
</protein>
<dbReference type="EMBL" id="MK613346">
    <property type="protein sequence ID" value="QBQ72656.1"/>
    <property type="molecule type" value="Genomic_DNA"/>
</dbReference>
<feature type="compositionally biased region" description="Low complexity" evidence="1">
    <location>
        <begin position="13"/>
        <end position="31"/>
    </location>
</feature>
<gene>
    <name evidence="2" type="ORF">CRP4_gp47</name>
</gene>
<name>A0A646QW80_9CAUD</name>
<reference evidence="2 3" key="1">
    <citation type="journal article" date="2019" name="mSystems">
        <title>Diverse, abundant and novel viruses infecting the marine abundant Roseobacter RCA lineage.</title>
        <authorList>
            <person name="Zhang Z.F."/>
            <person name="Chen F."/>
            <person name="Chu X."/>
            <person name="Zhang H."/>
            <person name="Luo H.W."/>
            <person name="Zhai Z.Q."/>
            <person name="Yang M.Y."/>
            <person name="Zhao Y.L."/>
        </authorList>
    </citation>
    <scope>NUCLEOTIDE SEQUENCE [LARGE SCALE GENOMIC DNA]</scope>
</reference>
<evidence type="ECO:0000313" key="3">
    <source>
        <dbReference type="Proteomes" id="UP000424671"/>
    </source>
</evidence>